<reference evidence="2" key="1">
    <citation type="journal article" date="2023" name="G3 (Bethesda)">
        <title>Genome assembly and association tests identify interacting loci associated with vigor, precocity, and sex in interspecific pistachio rootstocks.</title>
        <authorList>
            <person name="Palmer W."/>
            <person name="Jacygrad E."/>
            <person name="Sagayaradj S."/>
            <person name="Cavanaugh K."/>
            <person name="Han R."/>
            <person name="Bertier L."/>
            <person name="Beede B."/>
            <person name="Kafkas S."/>
            <person name="Golino D."/>
            <person name="Preece J."/>
            <person name="Michelmore R."/>
        </authorList>
    </citation>
    <scope>NUCLEOTIDE SEQUENCE [LARGE SCALE GENOMIC DNA]</scope>
</reference>
<comment type="caution">
    <text evidence="1">The sequence shown here is derived from an EMBL/GenBank/DDBJ whole genome shotgun (WGS) entry which is preliminary data.</text>
</comment>
<evidence type="ECO:0000313" key="2">
    <source>
        <dbReference type="Proteomes" id="UP001164250"/>
    </source>
</evidence>
<keyword evidence="2" id="KW-1185">Reference proteome</keyword>
<organism evidence="1 2">
    <name type="scientific">Pistacia atlantica</name>
    <dbReference type="NCBI Taxonomy" id="434234"/>
    <lineage>
        <taxon>Eukaryota</taxon>
        <taxon>Viridiplantae</taxon>
        <taxon>Streptophyta</taxon>
        <taxon>Embryophyta</taxon>
        <taxon>Tracheophyta</taxon>
        <taxon>Spermatophyta</taxon>
        <taxon>Magnoliopsida</taxon>
        <taxon>eudicotyledons</taxon>
        <taxon>Gunneridae</taxon>
        <taxon>Pentapetalae</taxon>
        <taxon>rosids</taxon>
        <taxon>malvids</taxon>
        <taxon>Sapindales</taxon>
        <taxon>Anacardiaceae</taxon>
        <taxon>Pistacia</taxon>
    </lineage>
</organism>
<evidence type="ECO:0000313" key="1">
    <source>
        <dbReference type="EMBL" id="KAJ0079110.1"/>
    </source>
</evidence>
<proteinExistence type="predicted"/>
<dbReference type="EMBL" id="CM047909">
    <property type="protein sequence ID" value="KAJ0079110.1"/>
    <property type="molecule type" value="Genomic_DNA"/>
</dbReference>
<name>A0ACC0ZYL6_9ROSI</name>
<dbReference type="Proteomes" id="UP001164250">
    <property type="component" value="Chromosome 13"/>
</dbReference>
<gene>
    <name evidence="1" type="ORF">Patl1_22576</name>
</gene>
<sequence>MKSSTFPSKMSVIFLIPLFNFHLSIAQGTERNTLQTYIVHVKQLEGRLLTQSKDLENWHKSFLPLSTTRTNTDVPQRMVYSYKNVIDGFSKIVSMNFDSQEEKWVCVKTSERKLLCTQHTCLASWG</sequence>
<accession>A0ACC0ZYL6</accession>
<protein>
    <submittedName>
        <fullName evidence="1">Uncharacterized protein</fullName>
    </submittedName>
</protein>